<dbReference type="RefSeq" id="YP_006488704.1">
    <property type="nucleotide sequence ID" value="NC_018085.1"/>
</dbReference>
<proteinExistence type="predicted"/>
<accession>I3WU08</accession>
<sequence>MNLRGESAMTVSILKKDIQKKQILDEFLEHCEKKQIEAIQKNDPLLLCTWIKEARLARRELIALYREKEKYDTQLERDRKSILGIVEHLKSRGINASVVKRAHHNTLSEECC</sequence>
<reference evidence="1 2" key="1">
    <citation type="journal article" date="2012" name="PLoS ONE">
        <title>Genome Characteristics of a Novel Phage from Bacillus thuringiensis Showing High Similarity with Phage from Bacillus cereus.</title>
        <authorList>
            <person name="Yuan Y."/>
            <person name="Gao M."/>
            <person name="Wu D."/>
            <person name="Liu P."/>
            <person name="Wu Y."/>
        </authorList>
    </citation>
    <scope>NUCLEOTIDE SEQUENCE [LARGE SCALE GENOMIC DNA]</scope>
</reference>
<evidence type="ECO:0008006" key="3">
    <source>
        <dbReference type="Google" id="ProtNLM"/>
    </source>
</evidence>
<evidence type="ECO:0000313" key="1">
    <source>
        <dbReference type="EMBL" id="AFL46425.1"/>
    </source>
</evidence>
<organism evidence="1 2">
    <name type="scientific">Bacillus phage BtCS33</name>
    <dbReference type="NCBI Taxonomy" id="1194641"/>
    <lineage>
        <taxon>Viruses</taxon>
        <taxon>Duplodnaviria</taxon>
        <taxon>Heunggongvirae</taxon>
        <taxon>Uroviricota</taxon>
        <taxon>Caudoviricetes</taxon>
        <taxon>Camtrevirus</taxon>
        <taxon>Camtrevirus BtCS33</taxon>
    </lineage>
</organism>
<gene>
    <name evidence="1" type="ORF">BtCS33_34</name>
</gene>
<evidence type="ECO:0000313" key="2">
    <source>
        <dbReference type="Proteomes" id="UP000006047"/>
    </source>
</evidence>
<protein>
    <recommendedName>
        <fullName evidence="3">Phage related protein</fullName>
    </recommendedName>
</protein>
<dbReference type="GeneID" id="13164846"/>
<dbReference type="OrthoDB" id="19745at10239"/>
<name>I3WU08_9CAUD</name>
<dbReference type="KEGG" id="vg:13164846"/>
<keyword evidence="2" id="KW-1185">Reference proteome</keyword>
<dbReference type="Proteomes" id="UP000006047">
    <property type="component" value="Segment"/>
</dbReference>
<dbReference type="EMBL" id="JN191664">
    <property type="protein sequence ID" value="AFL46425.1"/>
    <property type="molecule type" value="Genomic_DNA"/>
</dbReference>